<evidence type="ECO:0000313" key="2">
    <source>
        <dbReference type="Proteomes" id="UP000198339"/>
    </source>
</evidence>
<name>A0A239IW77_9SPHN</name>
<dbReference type="RefSeq" id="WP_170935543.1">
    <property type="nucleotide sequence ID" value="NZ_FZPA01000008.1"/>
</dbReference>
<sequence length="52" mass="5792">MSLPTAQKFVWSLAQTLMTCVVLIYTGDGYSVLTEADYDGDPSLIVRVYDPF</sequence>
<proteinExistence type="predicted"/>
<dbReference type="EMBL" id="FZPA01000008">
    <property type="protein sequence ID" value="SNS97263.1"/>
    <property type="molecule type" value="Genomic_DNA"/>
</dbReference>
<accession>A0A239IW77</accession>
<dbReference type="AlphaFoldDB" id="A0A239IW77"/>
<gene>
    <name evidence="1" type="ORF">SAMN06295955_108170</name>
</gene>
<dbReference type="Proteomes" id="UP000198339">
    <property type="component" value="Unassembled WGS sequence"/>
</dbReference>
<evidence type="ECO:0000313" key="1">
    <source>
        <dbReference type="EMBL" id="SNS97263.1"/>
    </source>
</evidence>
<reference evidence="1 2" key="1">
    <citation type="submission" date="2017-06" db="EMBL/GenBank/DDBJ databases">
        <authorList>
            <person name="Kim H.J."/>
            <person name="Triplett B.A."/>
        </authorList>
    </citation>
    <scope>NUCLEOTIDE SEQUENCE [LARGE SCALE GENOMIC DNA]</scope>
    <source>
        <strain evidence="1 2">DS15</strain>
    </source>
</reference>
<keyword evidence="2" id="KW-1185">Reference proteome</keyword>
<organism evidence="1 2">
    <name type="scientific">Sphingopyxis indica</name>
    <dbReference type="NCBI Taxonomy" id="436663"/>
    <lineage>
        <taxon>Bacteria</taxon>
        <taxon>Pseudomonadati</taxon>
        <taxon>Pseudomonadota</taxon>
        <taxon>Alphaproteobacteria</taxon>
        <taxon>Sphingomonadales</taxon>
        <taxon>Sphingomonadaceae</taxon>
        <taxon>Sphingopyxis</taxon>
    </lineage>
</organism>
<protein>
    <submittedName>
        <fullName evidence="1">Uncharacterized protein</fullName>
    </submittedName>
</protein>